<protein>
    <submittedName>
        <fullName evidence="1">Uncharacterized protein</fullName>
    </submittedName>
</protein>
<accession>X1IUT6</accession>
<comment type="caution">
    <text evidence="1">The sequence shown here is derived from an EMBL/GenBank/DDBJ whole genome shotgun (WGS) entry which is preliminary data.</text>
</comment>
<evidence type="ECO:0000313" key="1">
    <source>
        <dbReference type="EMBL" id="GAH73005.1"/>
    </source>
</evidence>
<name>X1IUT6_9ZZZZ</name>
<sequence length="30" mass="3136">MTTREPGTVTGILYAVGNSTALIDGQIVKE</sequence>
<dbReference type="EMBL" id="BARU01035259">
    <property type="protein sequence ID" value="GAH73005.1"/>
    <property type="molecule type" value="Genomic_DNA"/>
</dbReference>
<reference evidence="1" key="1">
    <citation type="journal article" date="2014" name="Front. Microbiol.">
        <title>High frequency of phylogenetically diverse reductive dehalogenase-homologous genes in deep subseafloor sedimentary metagenomes.</title>
        <authorList>
            <person name="Kawai M."/>
            <person name="Futagami T."/>
            <person name="Toyoda A."/>
            <person name="Takaki Y."/>
            <person name="Nishi S."/>
            <person name="Hori S."/>
            <person name="Arai W."/>
            <person name="Tsubouchi T."/>
            <person name="Morono Y."/>
            <person name="Uchiyama I."/>
            <person name="Ito T."/>
            <person name="Fujiyama A."/>
            <person name="Inagaki F."/>
            <person name="Takami H."/>
        </authorList>
    </citation>
    <scope>NUCLEOTIDE SEQUENCE</scope>
    <source>
        <strain evidence="1">Expedition CK06-06</strain>
    </source>
</reference>
<organism evidence="1">
    <name type="scientific">marine sediment metagenome</name>
    <dbReference type="NCBI Taxonomy" id="412755"/>
    <lineage>
        <taxon>unclassified sequences</taxon>
        <taxon>metagenomes</taxon>
        <taxon>ecological metagenomes</taxon>
    </lineage>
</organism>
<gene>
    <name evidence="1" type="ORF">S03H2_55219</name>
</gene>
<feature type="non-terminal residue" evidence="1">
    <location>
        <position position="30"/>
    </location>
</feature>
<dbReference type="AlphaFoldDB" id="X1IUT6"/>
<proteinExistence type="predicted"/>